<evidence type="ECO:0000259" key="6">
    <source>
        <dbReference type="Pfam" id="PF01061"/>
    </source>
</evidence>
<accession>A0A0R1GXI9</accession>
<feature type="transmembrane region" description="Helical" evidence="5">
    <location>
        <begin position="20"/>
        <end position="37"/>
    </location>
</feature>
<sequence>MITLTRRNLLLYFRNRPGVFFSLLGAMISFLLYIVFLKKSMISSWKTVPSSHQLLDFWLIGGTLSVTAITTTLTSLGQLVKDKERKVIKDFYLTDLSHFEITMSYMLSAALIGFIMQIVMFALMIGYFSITDNLTMPWESLPAVICVALFSSLLAVVINMLFIQFISRFDSLNAIGTIVGTASGFLVGTYIPIGILPNFAQLLIKLTPGAYVAAIYRQILMADKLKTAFHGQQSHFEKTMGIKLEWHHLLTGMQTTVLLTIVFLLGIAVLLIVDLIRSKENVRTVD</sequence>
<evidence type="ECO:0000256" key="1">
    <source>
        <dbReference type="ARBA" id="ARBA00004141"/>
    </source>
</evidence>
<dbReference type="Pfam" id="PF01061">
    <property type="entry name" value="ABC2_membrane"/>
    <property type="match status" value="1"/>
</dbReference>
<dbReference type="InterPro" id="IPR051784">
    <property type="entry name" value="Nod_factor_ABC_transporter"/>
</dbReference>
<dbReference type="GO" id="GO:0016020">
    <property type="term" value="C:membrane"/>
    <property type="evidence" value="ECO:0007669"/>
    <property type="project" value="UniProtKB-SubCell"/>
</dbReference>
<feature type="transmembrane region" description="Helical" evidence="5">
    <location>
        <begin position="57"/>
        <end position="80"/>
    </location>
</feature>
<dbReference type="InterPro" id="IPR013525">
    <property type="entry name" value="ABC2_TM"/>
</dbReference>
<feature type="transmembrane region" description="Helical" evidence="5">
    <location>
        <begin position="256"/>
        <end position="276"/>
    </location>
</feature>
<proteinExistence type="predicted"/>
<organism evidence="7 8">
    <name type="scientific">Loigolactobacillus bifermentans DSM 20003</name>
    <dbReference type="NCBI Taxonomy" id="1423726"/>
    <lineage>
        <taxon>Bacteria</taxon>
        <taxon>Bacillati</taxon>
        <taxon>Bacillota</taxon>
        <taxon>Bacilli</taxon>
        <taxon>Lactobacillales</taxon>
        <taxon>Lactobacillaceae</taxon>
        <taxon>Loigolactobacillus</taxon>
    </lineage>
</organism>
<keyword evidence="8" id="KW-1185">Reference proteome</keyword>
<name>A0A0R1GXI9_9LACO</name>
<dbReference type="GO" id="GO:0140359">
    <property type="term" value="F:ABC-type transporter activity"/>
    <property type="evidence" value="ECO:0007669"/>
    <property type="project" value="InterPro"/>
</dbReference>
<feature type="domain" description="ABC-2 type transporter transmembrane" evidence="6">
    <location>
        <begin position="2"/>
        <end position="220"/>
    </location>
</feature>
<evidence type="ECO:0000313" key="7">
    <source>
        <dbReference type="EMBL" id="KRK36209.1"/>
    </source>
</evidence>
<keyword evidence="3 5" id="KW-1133">Transmembrane helix</keyword>
<keyword evidence="4 5" id="KW-0472">Membrane</keyword>
<dbReference type="OrthoDB" id="162334at2"/>
<comment type="caution">
    <text evidence="7">The sequence shown here is derived from an EMBL/GenBank/DDBJ whole genome shotgun (WGS) entry which is preliminary data.</text>
</comment>
<dbReference type="AlphaFoldDB" id="A0A0R1GXI9"/>
<comment type="subcellular location">
    <subcellularLocation>
        <location evidence="1">Membrane</location>
        <topology evidence="1">Multi-pass membrane protein</topology>
    </subcellularLocation>
</comment>
<protein>
    <submittedName>
        <fullName evidence="7">ABC transporter permease</fullName>
    </submittedName>
</protein>
<evidence type="ECO:0000256" key="3">
    <source>
        <dbReference type="ARBA" id="ARBA00022989"/>
    </source>
</evidence>
<dbReference type="EMBL" id="AZDA01000069">
    <property type="protein sequence ID" value="KRK36209.1"/>
    <property type="molecule type" value="Genomic_DNA"/>
</dbReference>
<feature type="transmembrane region" description="Helical" evidence="5">
    <location>
        <begin position="174"/>
        <end position="193"/>
    </location>
</feature>
<dbReference type="PANTHER" id="PTHR43229:SF2">
    <property type="entry name" value="NODULATION PROTEIN J"/>
    <property type="match status" value="1"/>
</dbReference>
<dbReference type="PANTHER" id="PTHR43229">
    <property type="entry name" value="NODULATION PROTEIN J"/>
    <property type="match status" value="1"/>
</dbReference>
<evidence type="ECO:0000256" key="5">
    <source>
        <dbReference type="SAM" id="Phobius"/>
    </source>
</evidence>
<keyword evidence="2 5" id="KW-0812">Transmembrane</keyword>
<dbReference type="RefSeq" id="WP_039099074.1">
    <property type="nucleotide sequence ID" value="NZ_AZDA01000069.1"/>
</dbReference>
<feature type="transmembrane region" description="Helical" evidence="5">
    <location>
        <begin position="140"/>
        <end position="162"/>
    </location>
</feature>
<dbReference type="PATRIC" id="fig|1423726.3.peg.71"/>
<dbReference type="STRING" id="1423726.FC07_GL000066"/>
<evidence type="ECO:0000313" key="8">
    <source>
        <dbReference type="Proteomes" id="UP000051461"/>
    </source>
</evidence>
<gene>
    <name evidence="7" type="ORF">FC07_GL000066</name>
</gene>
<reference evidence="7 8" key="1">
    <citation type="journal article" date="2015" name="Genome Announc.">
        <title>Expanding the biotechnology potential of lactobacilli through comparative genomics of 213 strains and associated genera.</title>
        <authorList>
            <person name="Sun Z."/>
            <person name="Harris H.M."/>
            <person name="McCann A."/>
            <person name="Guo C."/>
            <person name="Argimon S."/>
            <person name="Zhang W."/>
            <person name="Yang X."/>
            <person name="Jeffery I.B."/>
            <person name="Cooney J.C."/>
            <person name="Kagawa T.F."/>
            <person name="Liu W."/>
            <person name="Song Y."/>
            <person name="Salvetti E."/>
            <person name="Wrobel A."/>
            <person name="Rasinkangas P."/>
            <person name="Parkhill J."/>
            <person name="Rea M.C."/>
            <person name="O'Sullivan O."/>
            <person name="Ritari J."/>
            <person name="Douillard F.P."/>
            <person name="Paul Ross R."/>
            <person name="Yang R."/>
            <person name="Briner A.E."/>
            <person name="Felis G.E."/>
            <person name="de Vos W.M."/>
            <person name="Barrangou R."/>
            <person name="Klaenhammer T.R."/>
            <person name="Caufield P.W."/>
            <person name="Cui Y."/>
            <person name="Zhang H."/>
            <person name="O'Toole P.W."/>
        </authorList>
    </citation>
    <scope>NUCLEOTIDE SEQUENCE [LARGE SCALE GENOMIC DNA]</scope>
    <source>
        <strain evidence="7 8">DSM 20003</strain>
    </source>
</reference>
<dbReference type="Proteomes" id="UP000051461">
    <property type="component" value="Unassembled WGS sequence"/>
</dbReference>
<evidence type="ECO:0000256" key="4">
    <source>
        <dbReference type="ARBA" id="ARBA00023136"/>
    </source>
</evidence>
<evidence type="ECO:0000256" key="2">
    <source>
        <dbReference type="ARBA" id="ARBA00022692"/>
    </source>
</evidence>
<feature type="transmembrane region" description="Helical" evidence="5">
    <location>
        <begin position="101"/>
        <end position="128"/>
    </location>
</feature>